<evidence type="ECO:0000313" key="3">
    <source>
        <dbReference type="EMBL" id="PSK40024.1"/>
    </source>
</evidence>
<keyword evidence="4" id="KW-1185">Reference proteome</keyword>
<dbReference type="PANTHER" id="PTHR43669">
    <property type="entry name" value="5-KETO-D-GLUCONATE 5-REDUCTASE"/>
    <property type="match status" value="1"/>
</dbReference>
<dbReference type="Gene3D" id="3.40.50.720">
    <property type="entry name" value="NAD(P)-binding Rossmann-like Domain"/>
    <property type="match status" value="1"/>
</dbReference>
<dbReference type="EMBL" id="NHZQ01000363">
    <property type="protein sequence ID" value="PSK40024.1"/>
    <property type="molecule type" value="Genomic_DNA"/>
</dbReference>
<dbReference type="Pfam" id="PF00106">
    <property type="entry name" value="adh_short"/>
    <property type="match status" value="1"/>
</dbReference>
<dbReference type="AlphaFoldDB" id="A0A2P7YVN9"/>
<protein>
    <submittedName>
        <fullName evidence="3">Uncharacterized protein</fullName>
    </submittedName>
</protein>
<name>A0A2P7YVN9_9PEZI</name>
<evidence type="ECO:0000313" key="4">
    <source>
        <dbReference type="Proteomes" id="UP000243723"/>
    </source>
</evidence>
<evidence type="ECO:0000256" key="1">
    <source>
        <dbReference type="ARBA" id="ARBA00006484"/>
    </source>
</evidence>
<dbReference type="STRING" id="40998.A0A2P7YVN9"/>
<dbReference type="InterPro" id="IPR002347">
    <property type="entry name" value="SDR_fam"/>
</dbReference>
<dbReference type="InterPro" id="IPR036291">
    <property type="entry name" value="NAD(P)-bd_dom_sf"/>
</dbReference>
<gene>
    <name evidence="3" type="ORF">B9Z65_7964</name>
</gene>
<dbReference type="OrthoDB" id="5336600at2759"/>
<dbReference type="PANTHER" id="PTHR43669:SF3">
    <property type="entry name" value="ALCOHOL DEHYDROGENASE, PUTATIVE (AFU_ORTHOLOGUE AFUA_3G03445)-RELATED"/>
    <property type="match status" value="1"/>
</dbReference>
<sequence>MATSKQSAIIIGVGPFVSRSVSLYLAGQNYQIGLISRTEANIDKLATELRDNGSTVHTQAADAGNAASLESALDTLATKLGGVDVLVYNAARVGPNDLMTTNPGVFEQDFKTAATGTLVAGQWFSKHANTASDTRPLLIITGGVLDREPNADYASLSAVKAASQSISKMFSQVLPEKYGIQVGMPLIVEPIIPKEGGGYVTKSDPDVIVKQIFKPFFDARENREYKDWITERIH</sequence>
<evidence type="ECO:0000256" key="2">
    <source>
        <dbReference type="ARBA" id="ARBA00023002"/>
    </source>
</evidence>
<comment type="caution">
    <text evidence="3">The sequence shown here is derived from an EMBL/GenBank/DDBJ whole genome shotgun (WGS) entry which is preliminary data.</text>
</comment>
<organism evidence="3 4">
    <name type="scientific">Elsinoe australis</name>
    <dbReference type="NCBI Taxonomy" id="40998"/>
    <lineage>
        <taxon>Eukaryota</taxon>
        <taxon>Fungi</taxon>
        <taxon>Dikarya</taxon>
        <taxon>Ascomycota</taxon>
        <taxon>Pezizomycotina</taxon>
        <taxon>Dothideomycetes</taxon>
        <taxon>Dothideomycetidae</taxon>
        <taxon>Myriangiales</taxon>
        <taxon>Elsinoaceae</taxon>
        <taxon>Elsinoe</taxon>
    </lineage>
</organism>
<dbReference type="Proteomes" id="UP000243723">
    <property type="component" value="Unassembled WGS sequence"/>
</dbReference>
<accession>A0A2P7YVN9</accession>
<keyword evidence="2" id="KW-0560">Oxidoreductase</keyword>
<reference evidence="3 4" key="1">
    <citation type="submission" date="2017-05" db="EMBL/GenBank/DDBJ databases">
        <title>Draft genome sequence of Elsinoe australis.</title>
        <authorList>
            <person name="Cheng Q."/>
        </authorList>
    </citation>
    <scope>NUCLEOTIDE SEQUENCE [LARGE SCALE GENOMIC DNA]</scope>
    <source>
        <strain evidence="3 4">NL1</strain>
    </source>
</reference>
<comment type="similarity">
    <text evidence="1">Belongs to the short-chain dehydrogenases/reductases (SDR) family.</text>
</comment>
<dbReference type="SUPFAM" id="SSF51735">
    <property type="entry name" value="NAD(P)-binding Rossmann-fold domains"/>
    <property type="match status" value="1"/>
</dbReference>
<dbReference type="GO" id="GO:0016491">
    <property type="term" value="F:oxidoreductase activity"/>
    <property type="evidence" value="ECO:0007669"/>
    <property type="project" value="UniProtKB-KW"/>
</dbReference>
<proteinExistence type="inferred from homology"/>